<keyword evidence="3" id="KW-1185">Reference proteome</keyword>
<accession>A0AAD9FMW4</accession>
<dbReference type="PANTHER" id="PTHR34863">
    <property type="entry name" value="EXPRESSED PROTEIN"/>
    <property type="match status" value="1"/>
</dbReference>
<sequence length="643" mass="71063">MTHRSGRCNRCRRHYSDLLDHIKKKHRQDKFTAEDVADTQLLIPLHGLYTSPLAIPSRPQVIIPQFGTEVIVIPQLSPTDTDTKANHSPPVILPSVDRTVLPEHLGSDVYAGGGMDLDPVEEESGDGDTESDTAFTESATTTSPTSPPSTPPPILPPSQPDTPAGRLLLAQLTLRSPAPPTLSASPILPLTALTVGPSSSGSTTTEPTAGQDVRDQPFMDKFRLLEGLDNGEVILDGAKRKPMDAFQGHPRRHPTHQPGADEETAHHLPPRASIRPLPAFWPQATHQLWIHTRYKEAVLEELNRFNVVQPGRFNYQATLGHSHVPTAVFIHCLDAAGCDTIRLKAYGQKMPMLDEFMQTEPADVEHRWAEHNEWDIGTSFDSPYIWLFASATGIRHGITHYPIIVPGSRDYGTVNLKVKHQARHFSVKIYPRLIHVIKSFNSHLQGGIPKTLRGVRTQVAAALRMIHSLTGQDAMALGGFRIEVTVKAPSLAEATRLVRRTKFMDPRYWLALGEGPHSKHRLRAKVIQALTDVFNALGWNNGLRTATKSLAADAWWNSTPSSAPTLFGKLSQHYQTDGEIKELFQLARANSGTDGLPCQKHPEDGHHRYQVNGQQPFRIRCSIIHWIAELVSTEVIHGAGLGL</sequence>
<feature type="region of interest" description="Disordered" evidence="1">
    <location>
        <begin position="105"/>
        <end position="164"/>
    </location>
</feature>
<protein>
    <submittedName>
        <fullName evidence="2">Uncharacterized protein</fullName>
    </submittedName>
</protein>
<dbReference type="EMBL" id="JAODAN010000016">
    <property type="protein sequence ID" value="KAK1920608.1"/>
    <property type="molecule type" value="Genomic_DNA"/>
</dbReference>
<dbReference type="Proteomes" id="UP001182556">
    <property type="component" value="Unassembled WGS sequence"/>
</dbReference>
<evidence type="ECO:0000256" key="1">
    <source>
        <dbReference type="SAM" id="MobiDB-lite"/>
    </source>
</evidence>
<evidence type="ECO:0000313" key="3">
    <source>
        <dbReference type="Proteomes" id="UP001182556"/>
    </source>
</evidence>
<organism evidence="2 3">
    <name type="scientific">Papiliotrema laurentii</name>
    <name type="common">Cryptococcus laurentii</name>
    <dbReference type="NCBI Taxonomy" id="5418"/>
    <lineage>
        <taxon>Eukaryota</taxon>
        <taxon>Fungi</taxon>
        <taxon>Dikarya</taxon>
        <taxon>Basidiomycota</taxon>
        <taxon>Agaricomycotina</taxon>
        <taxon>Tremellomycetes</taxon>
        <taxon>Tremellales</taxon>
        <taxon>Rhynchogastremaceae</taxon>
        <taxon>Papiliotrema</taxon>
    </lineage>
</organism>
<feature type="compositionally biased region" description="Pro residues" evidence="1">
    <location>
        <begin position="145"/>
        <end position="160"/>
    </location>
</feature>
<feature type="region of interest" description="Disordered" evidence="1">
    <location>
        <begin position="245"/>
        <end position="266"/>
    </location>
</feature>
<reference evidence="2" key="1">
    <citation type="submission" date="2023-02" db="EMBL/GenBank/DDBJ databases">
        <title>Identification and recombinant expression of a fungal hydrolase from Papiliotrema laurentii that hydrolyzes apple cutin and clears colloidal polyester polyurethane.</title>
        <authorList>
            <consortium name="DOE Joint Genome Institute"/>
            <person name="Roman V.A."/>
            <person name="Bojanowski C."/>
            <person name="Crable B.R."/>
            <person name="Wagner D.N."/>
            <person name="Hung C.S."/>
            <person name="Nadeau L.J."/>
            <person name="Schratz L."/>
            <person name="Haridas S."/>
            <person name="Pangilinan J."/>
            <person name="Lipzen A."/>
            <person name="Na H."/>
            <person name="Yan M."/>
            <person name="Ng V."/>
            <person name="Grigoriev I.V."/>
            <person name="Spatafora J.W."/>
            <person name="Barlow D."/>
            <person name="Biffinger J."/>
            <person name="Kelley-Loughnane N."/>
            <person name="Varaljay V.A."/>
            <person name="Crookes-Goodson W.J."/>
        </authorList>
    </citation>
    <scope>NUCLEOTIDE SEQUENCE</scope>
    <source>
        <strain evidence="2">5307AH</strain>
    </source>
</reference>
<dbReference type="AlphaFoldDB" id="A0AAD9FMW4"/>
<evidence type="ECO:0000313" key="2">
    <source>
        <dbReference type="EMBL" id="KAK1920608.1"/>
    </source>
</evidence>
<feature type="compositionally biased region" description="Acidic residues" evidence="1">
    <location>
        <begin position="118"/>
        <end position="131"/>
    </location>
</feature>
<name>A0AAD9FMW4_PAPLA</name>
<proteinExistence type="predicted"/>
<feature type="compositionally biased region" description="Low complexity" evidence="1">
    <location>
        <begin position="132"/>
        <end position="144"/>
    </location>
</feature>
<dbReference type="PANTHER" id="PTHR34863:SF1">
    <property type="entry name" value="OTU DOMAIN-CONTAINING PROTEIN"/>
    <property type="match status" value="1"/>
</dbReference>
<gene>
    <name evidence="2" type="ORF">DB88DRAFT_513916</name>
</gene>
<comment type="caution">
    <text evidence="2">The sequence shown here is derived from an EMBL/GenBank/DDBJ whole genome shotgun (WGS) entry which is preliminary data.</text>
</comment>